<evidence type="ECO:0000256" key="3">
    <source>
        <dbReference type="ARBA" id="ARBA00022884"/>
    </source>
</evidence>
<dbReference type="CDD" id="cd00403">
    <property type="entry name" value="Ribosomal_L1"/>
    <property type="match status" value="1"/>
</dbReference>
<comment type="similarity">
    <text evidence="1">Belongs to the universal ribosomal protein uL1 family.</text>
</comment>
<evidence type="ECO:0000256" key="2">
    <source>
        <dbReference type="ARBA" id="ARBA00022730"/>
    </source>
</evidence>
<dbReference type="PANTHER" id="PTHR36427:SF3">
    <property type="entry name" value="LARGE RIBOSOMAL SUBUNIT PROTEIN UL1M"/>
    <property type="match status" value="1"/>
</dbReference>
<dbReference type="InterPro" id="IPR028364">
    <property type="entry name" value="Ribosomal_uL1/biogenesis"/>
</dbReference>
<dbReference type="SUPFAM" id="SSF56808">
    <property type="entry name" value="Ribosomal protein L1"/>
    <property type="match status" value="1"/>
</dbReference>
<keyword evidence="4" id="KW-0689">Ribosomal protein</keyword>
<dbReference type="Gene3D" id="3.40.50.790">
    <property type="match status" value="1"/>
</dbReference>
<reference evidence="6" key="1">
    <citation type="journal article" date="2015" name="Nature">
        <title>Complex archaea that bridge the gap between prokaryotes and eukaryotes.</title>
        <authorList>
            <person name="Spang A."/>
            <person name="Saw J.H."/>
            <person name="Jorgensen S.L."/>
            <person name="Zaremba-Niedzwiedzka K."/>
            <person name="Martijn J."/>
            <person name="Lind A.E."/>
            <person name="van Eijk R."/>
            <person name="Schleper C."/>
            <person name="Guy L."/>
            <person name="Ettema T.J."/>
        </authorList>
    </citation>
    <scope>NUCLEOTIDE SEQUENCE</scope>
</reference>
<evidence type="ECO:0000313" key="6">
    <source>
        <dbReference type="EMBL" id="KKN15734.1"/>
    </source>
</evidence>
<dbReference type="InterPro" id="IPR002143">
    <property type="entry name" value="Ribosomal_uL1"/>
</dbReference>
<dbReference type="Pfam" id="PF00687">
    <property type="entry name" value="Ribosomal_L1"/>
    <property type="match status" value="1"/>
</dbReference>
<organism evidence="6">
    <name type="scientific">marine sediment metagenome</name>
    <dbReference type="NCBI Taxonomy" id="412755"/>
    <lineage>
        <taxon>unclassified sequences</taxon>
        <taxon>metagenomes</taxon>
        <taxon>ecological metagenomes</taxon>
    </lineage>
</organism>
<comment type="caution">
    <text evidence="6">The sequence shown here is derived from an EMBL/GenBank/DDBJ whole genome shotgun (WGS) entry which is preliminary data.</text>
</comment>
<dbReference type="InterPro" id="IPR023674">
    <property type="entry name" value="Ribosomal_uL1-like"/>
</dbReference>
<dbReference type="InterPro" id="IPR016095">
    <property type="entry name" value="Ribosomal_uL1_3-a/b-sand"/>
</dbReference>
<evidence type="ECO:0000256" key="1">
    <source>
        <dbReference type="ARBA" id="ARBA00010531"/>
    </source>
</evidence>
<dbReference type="GO" id="GO:0019843">
    <property type="term" value="F:rRNA binding"/>
    <property type="evidence" value="ECO:0007669"/>
    <property type="project" value="UniProtKB-KW"/>
</dbReference>
<dbReference type="PIRSF" id="PIRSF002155">
    <property type="entry name" value="Ribosomal_L1"/>
    <property type="match status" value="1"/>
</dbReference>
<feature type="non-terminal residue" evidence="6">
    <location>
        <position position="1"/>
    </location>
</feature>
<dbReference type="InterPro" id="IPR005878">
    <property type="entry name" value="Ribosom_uL1_bac-type"/>
</dbReference>
<evidence type="ECO:0000256" key="4">
    <source>
        <dbReference type="ARBA" id="ARBA00022980"/>
    </source>
</evidence>
<keyword evidence="5" id="KW-0687">Ribonucleoprotein</keyword>
<dbReference type="EMBL" id="LAZR01003683">
    <property type="protein sequence ID" value="KKN15734.1"/>
    <property type="molecule type" value="Genomic_DNA"/>
</dbReference>
<evidence type="ECO:0008006" key="7">
    <source>
        <dbReference type="Google" id="ProtNLM"/>
    </source>
</evidence>
<name>A0A0F9NCN3_9ZZZZ</name>
<accession>A0A0F9NCN3</accession>
<dbReference type="AlphaFoldDB" id="A0A0F9NCN3"/>
<evidence type="ECO:0000256" key="5">
    <source>
        <dbReference type="ARBA" id="ARBA00023274"/>
    </source>
</evidence>
<dbReference type="Gene3D" id="3.30.190.20">
    <property type="match status" value="1"/>
</dbReference>
<dbReference type="PANTHER" id="PTHR36427">
    <property type="entry name" value="54S RIBOSOMAL PROTEIN L1, MITOCHONDRIAL"/>
    <property type="match status" value="1"/>
</dbReference>
<keyword evidence="3" id="KW-0694">RNA-binding</keyword>
<sequence>LSLRLGVDPKHSDQMVRGTVSLPHGTGKKKKICVIGSGEKIKEAEDAGADYVGGEEIIEKISKGWIDFDAVIATPDVMRNVGKLGRVLGAKGLMPNPKSGTVTFDIKRAVEEIKTGRVEFRVDKTAIIHSSVGKVSFSDSKLVDNIKSFIQAIVQAKPPAAKGKYVSSVHV</sequence>
<proteinExistence type="inferred from homology"/>
<gene>
    <name evidence="6" type="ORF">LCGC14_0983050</name>
</gene>
<keyword evidence="2" id="KW-0699">rRNA-binding</keyword>
<dbReference type="GO" id="GO:0003735">
    <property type="term" value="F:structural constituent of ribosome"/>
    <property type="evidence" value="ECO:0007669"/>
    <property type="project" value="InterPro"/>
</dbReference>
<protein>
    <recommendedName>
        <fullName evidence="7">Ribosomal protein</fullName>
    </recommendedName>
</protein>
<dbReference type="GO" id="GO:0006412">
    <property type="term" value="P:translation"/>
    <property type="evidence" value="ECO:0007669"/>
    <property type="project" value="InterPro"/>
</dbReference>
<dbReference type="GO" id="GO:0015934">
    <property type="term" value="C:large ribosomal subunit"/>
    <property type="evidence" value="ECO:0007669"/>
    <property type="project" value="InterPro"/>
</dbReference>
<dbReference type="NCBIfam" id="TIGR01169">
    <property type="entry name" value="rplA_bact"/>
    <property type="match status" value="1"/>
</dbReference>
<dbReference type="FunFam" id="3.40.50.790:FF:000001">
    <property type="entry name" value="50S ribosomal protein L1"/>
    <property type="match status" value="1"/>
</dbReference>